<evidence type="ECO:0000256" key="3">
    <source>
        <dbReference type="SAM" id="SignalP"/>
    </source>
</evidence>
<dbReference type="EMBL" id="CCBC010000167">
    <property type="protein sequence ID" value="CDO18105.1"/>
    <property type="molecule type" value="Genomic_DNA"/>
</dbReference>
<dbReference type="InterPro" id="IPR009148">
    <property type="entry name" value="PcsB-like"/>
</dbReference>
<dbReference type="AlphaFoldDB" id="A0A060RKJ4"/>
<evidence type="ECO:0000256" key="2">
    <source>
        <dbReference type="ARBA" id="ARBA00022801"/>
    </source>
</evidence>
<keyword evidence="2 6" id="KW-0378">Hydrolase</keyword>
<dbReference type="InterPro" id="IPR036779">
    <property type="entry name" value="LysM_dom_sf"/>
</dbReference>
<gene>
    <name evidence="6" type="ORF">BN963_SGAL_01300</name>
    <name evidence="7" type="ORF">E7156_07460</name>
</gene>
<reference evidence="6 8" key="2">
    <citation type="submission" date="2014-05" db="EMBL/GenBank/DDBJ databases">
        <title>Genome sequence of Streptococcus gallolyticus.</title>
        <authorList>
            <person name="Del Campo R."/>
        </authorList>
    </citation>
    <scope>NUCLEOTIDE SEQUENCE [LARGE SCALE GENOMIC DNA]</scope>
    <source>
        <strain evidence="6 8">LMG17956</strain>
    </source>
</reference>
<evidence type="ECO:0000313" key="8">
    <source>
        <dbReference type="Proteomes" id="UP000027584"/>
    </source>
</evidence>
<dbReference type="PRINTS" id="PR01852">
    <property type="entry name" value="SIBAPROTEIN"/>
</dbReference>
<dbReference type="PROSITE" id="PS51782">
    <property type="entry name" value="LYSM"/>
    <property type="match status" value="1"/>
</dbReference>
<dbReference type="GO" id="GO:0008745">
    <property type="term" value="F:N-acetylmuramoyl-L-alanine amidase activity"/>
    <property type="evidence" value="ECO:0007669"/>
    <property type="project" value="UniProtKB-EC"/>
</dbReference>
<dbReference type="Pfam" id="PF01476">
    <property type="entry name" value="LysM"/>
    <property type="match status" value="1"/>
</dbReference>
<feature type="signal peptide" evidence="3">
    <location>
        <begin position="1"/>
        <end position="27"/>
    </location>
</feature>
<dbReference type="Proteomes" id="UP000700800">
    <property type="component" value="Unassembled WGS sequence"/>
</dbReference>
<dbReference type="Proteomes" id="UP000027584">
    <property type="component" value="Unassembled WGS sequence"/>
</dbReference>
<protein>
    <submittedName>
        <fullName evidence="7">CHAP domain-containing protein</fullName>
    </submittedName>
    <submittedName>
        <fullName evidence="6">Putative secreted protein</fullName>
        <ecNumber evidence="6">3.5.1.28</ecNumber>
    </submittedName>
</protein>
<dbReference type="EMBL" id="SVAF01000020">
    <property type="protein sequence ID" value="MBE6165119.1"/>
    <property type="molecule type" value="Genomic_DNA"/>
</dbReference>
<feature type="domain" description="Peptidase C51" evidence="4">
    <location>
        <begin position="80"/>
        <end position="205"/>
    </location>
</feature>
<evidence type="ECO:0000256" key="1">
    <source>
        <dbReference type="ARBA" id="ARBA00022729"/>
    </source>
</evidence>
<dbReference type="Gene3D" id="3.90.1720.10">
    <property type="entry name" value="endopeptidase domain like (from Nostoc punctiforme)"/>
    <property type="match status" value="1"/>
</dbReference>
<comment type="caution">
    <text evidence="6">The sequence shown here is derived from an EMBL/GenBank/DDBJ whole genome shotgun (WGS) entry which is preliminary data.</text>
</comment>
<reference evidence="6 8" key="1">
    <citation type="submission" date="2014-02" db="EMBL/GenBank/DDBJ databases">
        <authorList>
            <person name="Manrique M."/>
        </authorList>
    </citation>
    <scope>NUCLEOTIDE SEQUENCE [LARGE SCALE GENOMIC DNA]</scope>
    <source>
        <strain evidence="6 8">LMG17956</strain>
    </source>
</reference>
<keyword evidence="1 3" id="KW-0732">Signal</keyword>
<organism evidence="6 8">
    <name type="scientific">Streptococcus gallolyticus</name>
    <dbReference type="NCBI Taxonomy" id="315405"/>
    <lineage>
        <taxon>Bacteria</taxon>
        <taxon>Bacillati</taxon>
        <taxon>Bacillota</taxon>
        <taxon>Bacilli</taxon>
        <taxon>Lactobacillales</taxon>
        <taxon>Streptococcaceae</taxon>
        <taxon>Streptococcus</taxon>
    </lineage>
</organism>
<dbReference type="InterPro" id="IPR018392">
    <property type="entry name" value="LysM"/>
</dbReference>
<dbReference type="InterPro" id="IPR007921">
    <property type="entry name" value="CHAP_dom"/>
</dbReference>
<sequence>MFMNRKTQLALATATVSGALLFSQVNADADTYTLQSGDSFYSVSQLYGMDVYDLAALNGMSIYDTIVPGQTLQVPDQVSVETTSTEEVATETSTNSDNTYPVGQCTWGVKELATWASNWWGNAGDWAANAALQGYTVGTQAEVGAIICWTDPDSYGHVAYVTAVSASGEIQVLESNYGDKQWIDNYRGWFDPTNSQTAGTVSYIYPTTY</sequence>
<dbReference type="SUPFAM" id="SSF54106">
    <property type="entry name" value="LysM domain"/>
    <property type="match status" value="1"/>
</dbReference>
<evidence type="ECO:0000259" key="4">
    <source>
        <dbReference type="PROSITE" id="PS50911"/>
    </source>
</evidence>
<evidence type="ECO:0000313" key="6">
    <source>
        <dbReference type="EMBL" id="CDO18105.1"/>
    </source>
</evidence>
<dbReference type="CDD" id="cd00118">
    <property type="entry name" value="LysM"/>
    <property type="match status" value="1"/>
</dbReference>
<reference evidence="7" key="3">
    <citation type="submission" date="2019-04" db="EMBL/GenBank/DDBJ databases">
        <title>Evolution of Biomass-Degrading Anaerobic Consortia Revealed by Metagenomics.</title>
        <authorList>
            <person name="Peng X."/>
        </authorList>
    </citation>
    <scope>NUCLEOTIDE SEQUENCE</scope>
    <source>
        <strain evidence="7">SIG195</strain>
    </source>
</reference>
<dbReference type="InterPro" id="IPR038765">
    <property type="entry name" value="Papain-like_cys_pep_sf"/>
</dbReference>
<name>A0A060RKJ4_9STRE</name>
<dbReference type="SUPFAM" id="SSF54001">
    <property type="entry name" value="Cysteine proteinases"/>
    <property type="match status" value="1"/>
</dbReference>
<dbReference type="RefSeq" id="WP_013643469.1">
    <property type="nucleotide sequence ID" value="NZ_CP113954.2"/>
</dbReference>
<dbReference type="PROSITE" id="PS50911">
    <property type="entry name" value="CHAP"/>
    <property type="match status" value="1"/>
</dbReference>
<evidence type="ECO:0000259" key="5">
    <source>
        <dbReference type="PROSITE" id="PS51782"/>
    </source>
</evidence>
<feature type="chain" id="PRO_5038206763" evidence="3">
    <location>
        <begin position="28"/>
        <end position="209"/>
    </location>
</feature>
<dbReference type="EC" id="3.5.1.28" evidence="6"/>
<feature type="domain" description="LysM" evidence="5">
    <location>
        <begin position="30"/>
        <end position="74"/>
    </location>
</feature>
<dbReference type="Pfam" id="PF05257">
    <property type="entry name" value="CHAP"/>
    <property type="match status" value="1"/>
</dbReference>
<proteinExistence type="predicted"/>
<dbReference type="SMART" id="SM00257">
    <property type="entry name" value="LysM"/>
    <property type="match status" value="1"/>
</dbReference>
<dbReference type="Gene3D" id="3.10.350.10">
    <property type="entry name" value="LysM domain"/>
    <property type="match status" value="1"/>
</dbReference>
<accession>A0A060RKJ4</accession>
<evidence type="ECO:0000313" key="7">
    <source>
        <dbReference type="EMBL" id="MBE6165119.1"/>
    </source>
</evidence>